<dbReference type="EMBL" id="JBIAFP010000008">
    <property type="protein sequence ID" value="MFE9226158.1"/>
    <property type="molecule type" value="Genomic_DNA"/>
</dbReference>
<gene>
    <name evidence="1" type="ORF">ACFYM3_16265</name>
</gene>
<evidence type="ECO:0000313" key="1">
    <source>
        <dbReference type="EMBL" id="MFE9226158.1"/>
    </source>
</evidence>
<organism evidence="1 2">
    <name type="scientific">Streptomyces massasporeus</name>
    <dbReference type="NCBI Taxonomy" id="67324"/>
    <lineage>
        <taxon>Bacteria</taxon>
        <taxon>Bacillati</taxon>
        <taxon>Actinomycetota</taxon>
        <taxon>Actinomycetes</taxon>
        <taxon>Kitasatosporales</taxon>
        <taxon>Streptomycetaceae</taxon>
        <taxon>Streptomyces</taxon>
    </lineage>
</organism>
<sequence>MPTRTMLPPNLTRHFYETRRAFLKSAGQDSTPWFQLSPLERGVVESEMEIFRQSIQRAEEEQDLLASLDATRAAAIDEPAAEEAPEPAAADEDAEEECCLGCAAVAAVLTLIEGVSQNPKPSAEAPVTNRFPFSVAEVTTVPSTPARGACR</sequence>
<accession>A0ABW6LCJ3</accession>
<comment type="caution">
    <text evidence="1">The sequence shown here is derived from an EMBL/GenBank/DDBJ whole genome shotgun (WGS) entry which is preliminary data.</text>
</comment>
<dbReference type="RefSeq" id="WP_358278740.1">
    <property type="nucleotide sequence ID" value="NZ_JBEYGJ010000003.1"/>
</dbReference>
<keyword evidence="2" id="KW-1185">Reference proteome</keyword>
<dbReference type="Proteomes" id="UP001601288">
    <property type="component" value="Unassembled WGS sequence"/>
</dbReference>
<name>A0ABW6LCJ3_9ACTN</name>
<evidence type="ECO:0000313" key="2">
    <source>
        <dbReference type="Proteomes" id="UP001601288"/>
    </source>
</evidence>
<proteinExistence type="predicted"/>
<protein>
    <submittedName>
        <fullName evidence="1">Uncharacterized protein</fullName>
    </submittedName>
</protein>
<reference evidence="1 2" key="1">
    <citation type="submission" date="2024-10" db="EMBL/GenBank/DDBJ databases">
        <title>The Natural Products Discovery Center: Release of the First 8490 Sequenced Strains for Exploring Actinobacteria Biosynthetic Diversity.</title>
        <authorList>
            <person name="Kalkreuter E."/>
            <person name="Kautsar S.A."/>
            <person name="Yang D."/>
            <person name="Bader C.D."/>
            <person name="Teijaro C.N."/>
            <person name="Fluegel L."/>
            <person name="Davis C.M."/>
            <person name="Simpson J.R."/>
            <person name="Lauterbach L."/>
            <person name="Steele A.D."/>
            <person name="Gui C."/>
            <person name="Meng S."/>
            <person name="Li G."/>
            <person name="Viehrig K."/>
            <person name="Ye F."/>
            <person name="Su P."/>
            <person name="Kiefer A.F."/>
            <person name="Nichols A."/>
            <person name="Cepeda A.J."/>
            <person name="Yan W."/>
            <person name="Fan B."/>
            <person name="Jiang Y."/>
            <person name="Adhikari A."/>
            <person name="Zheng C.-J."/>
            <person name="Schuster L."/>
            <person name="Cowan T.M."/>
            <person name="Smanski M.J."/>
            <person name="Chevrette M.G."/>
            <person name="De Carvalho L.P.S."/>
            <person name="Shen B."/>
        </authorList>
    </citation>
    <scope>NUCLEOTIDE SEQUENCE [LARGE SCALE GENOMIC DNA]</scope>
    <source>
        <strain evidence="1 2">NPDC007066</strain>
    </source>
</reference>